<dbReference type="SUPFAM" id="SSF51735">
    <property type="entry name" value="NAD(P)-binding Rossmann-fold domains"/>
    <property type="match status" value="1"/>
</dbReference>
<feature type="region of interest" description="Disordered" evidence="1">
    <location>
        <begin position="127"/>
        <end position="254"/>
    </location>
</feature>
<evidence type="ECO:0000313" key="3">
    <source>
        <dbReference type="EMBL" id="GJJ73592.1"/>
    </source>
</evidence>
<dbReference type="Proteomes" id="UP000827284">
    <property type="component" value="Unassembled WGS sequence"/>
</dbReference>
<feature type="compositionally biased region" description="Basic and acidic residues" evidence="1">
    <location>
        <begin position="161"/>
        <end position="174"/>
    </location>
</feature>
<gene>
    <name evidence="3" type="ORF">EMPS_05950</name>
</gene>
<dbReference type="PANTHER" id="PTHR15020">
    <property type="entry name" value="FLAVIN REDUCTASE-RELATED"/>
    <property type="match status" value="1"/>
</dbReference>
<accession>A0A9P3HC31</accession>
<evidence type="ECO:0000313" key="4">
    <source>
        <dbReference type="Proteomes" id="UP000827284"/>
    </source>
</evidence>
<feature type="compositionally biased region" description="Low complexity" evidence="1">
    <location>
        <begin position="183"/>
        <end position="195"/>
    </location>
</feature>
<organism evidence="3 4">
    <name type="scientific">Entomortierella parvispora</name>
    <dbReference type="NCBI Taxonomy" id="205924"/>
    <lineage>
        <taxon>Eukaryota</taxon>
        <taxon>Fungi</taxon>
        <taxon>Fungi incertae sedis</taxon>
        <taxon>Mucoromycota</taxon>
        <taxon>Mortierellomycotina</taxon>
        <taxon>Mortierellomycetes</taxon>
        <taxon>Mortierellales</taxon>
        <taxon>Mortierellaceae</taxon>
        <taxon>Entomortierella</taxon>
    </lineage>
</organism>
<reference evidence="3" key="1">
    <citation type="submission" date="2021-11" db="EMBL/GenBank/DDBJ databases">
        <authorList>
            <person name="Herlambang A."/>
            <person name="Guo Y."/>
            <person name="Takashima Y."/>
            <person name="Nishizawa T."/>
        </authorList>
    </citation>
    <scope>NUCLEOTIDE SEQUENCE</scope>
    <source>
        <strain evidence="3">E1425</strain>
    </source>
</reference>
<feature type="compositionally biased region" description="Low complexity" evidence="1">
    <location>
        <begin position="230"/>
        <end position="241"/>
    </location>
</feature>
<dbReference type="EMBL" id="BQFW01000008">
    <property type="protein sequence ID" value="GJJ73592.1"/>
    <property type="molecule type" value="Genomic_DNA"/>
</dbReference>
<dbReference type="Gene3D" id="3.40.50.720">
    <property type="entry name" value="NAD(P)-binding Rossmann-like Domain"/>
    <property type="match status" value="1"/>
</dbReference>
<dbReference type="InterPro" id="IPR016040">
    <property type="entry name" value="NAD(P)-bd_dom"/>
</dbReference>
<feature type="region of interest" description="Disordered" evidence="1">
    <location>
        <begin position="50"/>
        <end position="109"/>
    </location>
</feature>
<proteinExistence type="predicted"/>
<dbReference type="OrthoDB" id="10254221at2759"/>
<keyword evidence="4" id="KW-1185">Reference proteome</keyword>
<feature type="compositionally biased region" description="Polar residues" evidence="1">
    <location>
        <begin position="57"/>
        <end position="68"/>
    </location>
</feature>
<feature type="compositionally biased region" description="Basic and acidic residues" evidence="1">
    <location>
        <begin position="127"/>
        <end position="152"/>
    </location>
</feature>
<feature type="region of interest" description="Disordered" evidence="1">
    <location>
        <begin position="1"/>
        <end position="21"/>
    </location>
</feature>
<feature type="domain" description="NAD(P)-binding" evidence="2">
    <location>
        <begin position="361"/>
        <end position="559"/>
    </location>
</feature>
<sequence>MEYQLEPRLPAHRTQRALSMASDSKKHRDIFYQDAMEAYFARPLPSPPATLTPLYPNQKSPMSISQLSHDPLAPLHDDSDLYKRLTPSPLPAPSYSTADPKKIAKAAQRQKRELLVQKLQQQQAEAMERAKQEKLDREQAKLERKQKREDYKQMYQSQHDYQQEMEERRVERRQQRSLPIYPSGASSASSDSTSTVETRVPKSITNEIYYHTSRHYHRNQSSSGRDHLDSMSSTASTATRSSHTKGKVSAEQMRSLSLKGASTKSMYDLRPWSGGPLSPTYDQSFFEVDREESASSQGWDSLMDTLQSPTASAPLESPLWETSSKEEIEPEVARVPSHSTMSFLPTNNSKNGNGRYLLVLGANGRTGIELVRQGLELNYRVTAFVRDDKVLLEDPVLRKNQNLLIVRGSPTCQSDLDRCVEGQDVVINVIGARLLGGDPTIGSHSQVILNNSMKKHGVRRLIVVTSYGCLGLRNYLISTRRLFSRVFMTGILKDKVLQEDIVQRSSAHFEWTIIRPITLKDDEQSEKFFVSKSALPKTSRVKPLSRKDLASYLLGVINENTATNVIRSVAGKPKTVPTKPFCPFEKKRVAIEIVKQAEEDAEDELLRKKEQVLYLQQQQQQRQLQATAPPQLNPPAIMIVN</sequence>
<name>A0A9P3HC31_9FUNG</name>
<reference evidence="3" key="2">
    <citation type="journal article" date="2022" name="Microbiol. Resour. Announc.">
        <title>Whole-Genome Sequence of Entomortierella parvispora E1425, a Mucoromycotan Fungus Associated with Burkholderiaceae-Related Endosymbiotic Bacteria.</title>
        <authorList>
            <person name="Herlambang A."/>
            <person name="Guo Y."/>
            <person name="Takashima Y."/>
            <person name="Narisawa K."/>
            <person name="Ohta H."/>
            <person name="Nishizawa T."/>
        </authorList>
    </citation>
    <scope>NUCLEOTIDE SEQUENCE</scope>
    <source>
        <strain evidence="3">E1425</strain>
    </source>
</reference>
<dbReference type="InterPro" id="IPR036291">
    <property type="entry name" value="NAD(P)-bd_dom_sf"/>
</dbReference>
<protein>
    <recommendedName>
        <fullName evidence="2">NAD(P)-binding domain-containing protein</fullName>
    </recommendedName>
</protein>
<dbReference type="PANTHER" id="PTHR15020:SF50">
    <property type="entry name" value="UPF0659 PROTEIN YMR090W"/>
    <property type="match status" value="1"/>
</dbReference>
<comment type="caution">
    <text evidence="3">The sequence shown here is derived from an EMBL/GenBank/DDBJ whole genome shotgun (WGS) entry which is preliminary data.</text>
</comment>
<dbReference type="AlphaFoldDB" id="A0A9P3HC31"/>
<evidence type="ECO:0000256" key="1">
    <source>
        <dbReference type="SAM" id="MobiDB-lite"/>
    </source>
</evidence>
<dbReference type="Pfam" id="PF13460">
    <property type="entry name" value="NAD_binding_10"/>
    <property type="match status" value="1"/>
</dbReference>
<evidence type="ECO:0000259" key="2">
    <source>
        <dbReference type="Pfam" id="PF13460"/>
    </source>
</evidence>